<dbReference type="AlphaFoldDB" id="A0ABD3SKW2"/>
<organism evidence="1 2">
    <name type="scientific">Penstemon smallii</name>
    <dbReference type="NCBI Taxonomy" id="265156"/>
    <lineage>
        <taxon>Eukaryota</taxon>
        <taxon>Viridiplantae</taxon>
        <taxon>Streptophyta</taxon>
        <taxon>Embryophyta</taxon>
        <taxon>Tracheophyta</taxon>
        <taxon>Spermatophyta</taxon>
        <taxon>Magnoliopsida</taxon>
        <taxon>eudicotyledons</taxon>
        <taxon>Gunneridae</taxon>
        <taxon>Pentapetalae</taxon>
        <taxon>asterids</taxon>
        <taxon>lamiids</taxon>
        <taxon>Lamiales</taxon>
        <taxon>Plantaginaceae</taxon>
        <taxon>Cheloneae</taxon>
        <taxon>Penstemon</taxon>
    </lineage>
</organism>
<gene>
    <name evidence="1" type="ORF">ACJIZ3_021119</name>
</gene>
<evidence type="ECO:0000313" key="1">
    <source>
        <dbReference type="EMBL" id="KAL3825090.1"/>
    </source>
</evidence>
<comment type="caution">
    <text evidence="1">The sequence shown here is derived from an EMBL/GenBank/DDBJ whole genome shotgun (WGS) entry which is preliminary data.</text>
</comment>
<evidence type="ECO:0000313" key="2">
    <source>
        <dbReference type="Proteomes" id="UP001634393"/>
    </source>
</evidence>
<keyword evidence="2" id="KW-1185">Reference proteome</keyword>
<accession>A0ABD3SKW2</accession>
<dbReference type="Proteomes" id="UP001634393">
    <property type="component" value="Unassembled WGS sequence"/>
</dbReference>
<sequence>MMGRNKWLQSNKKSVQPKSSLYKVTIYKGYLCTTVAGDKRTRMGIMGD</sequence>
<dbReference type="EMBL" id="JBJXBP010000006">
    <property type="protein sequence ID" value="KAL3825090.1"/>
    <property type="molecule type" value="Genomic_DNA"/>
</dbReference>
<reference evidence="1 2" key="1">
    <citation type="submission" date="2024-12" db="EMBL/GenBank/DDBJ databases">
        <title>The unique morphological basis and parallel evolutionary history of personate flowers in Penstemon.</title>
        <authorList>
            <person name="Depatie T.H."/>
            <person name="Wessinger C.A."/>
        </authorList>
    </citation>
    <scope>NUCLEOTIDE SEQUENCE [LARGE SCALE GENOMIC DNA]</scope>
    <source>
        <strain evidence="1">WTNN_2</strain>
        <tissue evidence="1">Leaf</tissue>
    </source>
</reference>
<protein>
    <submittedName>
        <fullName evidence="1">Uncharacterized protein</fullName>
    </submittedName>
</protein>
<proteinExistence type="predicted"/>
<name>A0ABD3SKW2_9LAMI</name>